<dbReference type="AlphaFoldDB" id="A0A1M6PK15"/>
<proteinExistence type="inferred from homology"/>
<evidence type="ECO:0000259" key="7">
    <source>
        <dbReference type="Pfam" id="PF03711"/>
    </source>
</evidence>
<reference evidence="9" key="1">
    <citation type="submission" date="2016-11" db="EMBL/GenBank/DDBJ databases">
        <authorList>
            <person name="Varghese N."/>
            <person name="Submissions S."/>
        </authorList>
    </citation>
    <scope>NUCLEOTIDE SEQUENCE [LARGE SCALE GENOMIC DNA]</scope>
    <source>
        <strain evidence="9">USBA-503</strain>
    </source>
</reference>
<evidence type="ECO:0000256" key="4">
    <source>
        <dbReference type="ARBA" id="ARBA00022898"/>
    </source>
</evidence>
<evidence type="ECO:0000313" key="8">
    <source>
        <dbReference type="EMBL" id="SHK08322.1"/>
    </source>
</evidence>
<dbReference type="Pfam" id="PF01276">
    <property type="entry name" value="OKR_DC_1"/>
    <property type="match status" value="1"/>
</dbReference>
<name>A0A1M6PK15_9BACL</name>
<evidence type="ECO:0000256" key="3">
    <source>
        <dbReference type="ARBA" id="ARBA00022793"/>
    </source>
</evidence>
<dbReference type="SUPFAM" id="SSF55904">
    <property type="entry name" value="Ornithine decarboxylase C-terminal domain"/>
    <property type="match status" value="1"/>
</dbReference>
<dbReference type="InterPro" id="IPR000310">
    <property type="entry name" value="Orn/Lys/Arg_deCO2ase_major_dom"/>
</dbReference>
<keyword evidence="5" id="KW-0456">Lyase</keyword>
<dbReference type="PANTHER" id="PTHR43277:SF4">
    <property type="entry name" value="ARGININE DECARBOXYLASE"/>
    <property type="match status" value="1"/>
</dbReference>
<dbReference type="Pfam" id="PF03711">
    <property type="entry name" value="OKR_DC_1_C"/>
    <property type="match status" value="1"/>
</dbReference>
<gene>
    <name evidence="8" type="ORF">SAMN05443507_10857</name>
</gene>
<keyword evidence="3" id="KW-0210">Decarboxylase</keyword>
<evidence type="ECO:0000256" key="5">
    <source>
        <dbReference type="ARBA" id="ARBA00023239"/>
    </source>
</evidence>
<dbReference type="SUPFAM" id="SSF53383">
    <property type="entry name" value="PLP-dependent transferases"/>
    <property type="match status" value="1"/>
</dbReference>
<dbReference type="STRING" id="1830138.SAMN05443507_10857"/>
<feature type="domain" description="Orn/Lys/Arg decarboxylase C-terminal" evidence="7">
    <location>
        <begin position="412"/>
        <end position="451"/>
    </location>
</feature>
<comment type="similarity">
    <text evidence="2">Belongs to the Orn/Lys/Arg decarboxylase class-I family.</text>
</comment>
<dbReference type="InterPro" id="IPR036633">
    <property type="entry name" value="Prn/Lys/Arg_de-COase_C_sf"/>
</dbReference>
<evidence type="ECO:0000313" key="9">
    <source>
        <dbReference type="Proteomes" id="UP000184016"/>
    </source>
</evidence>
<evidence type="ECO:0000256" key="2">
    <source>
        <dbReference type="ARBA" id="ARBA00010671"/>
    </source>
</evidence>
<protein>
    <submittedName>
        <fullName evidence="8">Lysine decarboxylase</fullName>
    </submittedName>
</protein>
<evidence type="ECO:0000259" key="6">
    <source>
        <dbReference type="Pfam" id="PF01276"/>
    </source>
</evidence>
<keyword evidence="4" id="KW-0663">Pyridoxal phosphate</keyword>
<dbReference type="Proteomes" id="UP000184016">
    <property type="component" value="Unassembled WGS sequence"/>
</dbReference>
<keyword evidence="9" id="KW-1185">Reference proteome</keyword>
<dbReference type="Gene3D" id="3.90.105.10">
    <property type="entry name" value="Molybdopterin biosynthesis moea protein, domain 2"/>
    <property type="match status" value="1"/>
</dbReference>
<dbReference type="Gene3D" id="3.40.640.10">
    <property type="entry name" value="Type I PLP-dependent aspartate aminotransferase-like (Major domain)"/>
    <property type="match status" value="1"/>
</dbReference>
<dbReference type="InterPro" id="IPR015421">
    <property type="entry name" value="PyrdxlP-dep_Trfase_major"/>
</dbReference>
<dbReference type="PANTHER" id="PTHR43277">
    <property type="entry name" value="ARGININE DECARBOXYLASE"/>
    <property type="match status" value="1"/>
</dbReference>
<dbReference type="OrthoDB" id="9815233at2"/>
<accession>A0A1M6PK15</accession>
<dbReference type="EMBL" id="FRAF01000008">
    <property type="protein sequence ID" value="SHK08322.1"/>
    <property type="molecule type" value="Genomic_DNA"/>
</dbReference>
<feature type="domain" description="Orn/Lys/Arg decarboxylases family 1 pyridoxal-P attachment site" evidence="6">
    <location>
        <begin position="4"/>
        <end position="313"/>
    </location>
</feature>
<dbReference type="InterPro" id="IPR052357">
    <property type="entry name" value="Orn_Lys_Arg_decarboxylase-I"/>
</dbReference>
<sequence length="468" mass="51144">MDETPILRQLLGAAQAERLSMHVPGHHSGRDMPALLGQWLQSALRIDLTELPGLDNLHDATGSILASQKLAASHYGSQGCYYSVNGSTACVMAAIFASVDERHRDVVVAGPFHWSVWRGAQLARAKLWRLAPVWDENRLEMLVPPPEAIANWLADQAQSHSWAAIVVTSPTYTGRVADIDAYARLAHEYNCPLIVDEAHGAHLGLVTDLPPHSVQQGADIVIHSAHKTLPALTQTAWVHHQGSLLSAERLKSALSFLQTTSPSYLLLASLDVAQAWLRCEAAGDVLQLQQHLSMLDRWRNVSDADPLRIWIPTGSTKRAQLLTEALEKENIFAEYVNVAGGLLIPPYHLSQRDTVRLEALLVRWQLESGDLDPKLLAILQAVAECTPQKCLDTADHFPPQETCVVWQSGHSAVGRISAACVIPYPPGMPILLPGDEIRREHVELVAYLEASGAIPVGCKPGCQFPVLS</sequence>
<dbReference type="GO" id="GO:0016831">
    <property type="term" value="F:carboxy-lyase activity"/>
    <property type="evidence" value="ECO:0007669"/>
    <property type="project" value="UniProtKB-KW"/>
</dbReference>
<dbReference type="InterPro" id="IPR015424">
    <property type="entry name" value="PyrdxlP-dep_Trfase"/>
</dbReference>
<comment type="cofactor">
    <cofactor evidence="1">
        <name>pyridoxal 5'-phosphate</name>
        <dbReference type="ChEBI" id="CHEBI:597326"/>
    </cofactor>
</comment>
<dbReference type="InterPro" id="IPR008286">
    <property type="entry name" value="Prn/Lys/Arg_de-COase_C"/>
</dbReference>
<evidence type="ECO:0000256" key="1">
    <source>
        <dbReference type="ARBA" id="ARBA00001933"/>
    </source>
</evidence>
<organism evidence="8 9">
    <name type="scientific">Alicyclobacillus tolerans</name>
    <dbReference type="NCBI Taxonomy" id="90970"/>
    <lineage>
        <taxon>Bacteria</taxon>
        <taxon>Bacillati</taxon>
        <taxon>Bacillota</taxon>
        <taxon>Bacilli</taxon>
        <taxon>Bacillales</taxon>
        <taxon>Alicyclobacillaceae</taxon>
        <taxon>Alicyclobacillus</taxon>
    </lineage>
</organism>